<dbReference type="Pfam" id="PF03441">
    <property type="entry name" value="FAD_binding_7"/>
    <property type="match status" value="1"/>
</dbReference>
<dbReference type="EMBL" id="VKAD01000002">
    <property type="protein sequence ID" value="TXR51924.1"/>
    <property type="molecule type" value="Genomic_DNA"/>
</dbReference>
<reference evidence="16 17" key="1">
    <citation type="submission" date="2019-07" db="EMBL/GenBank/DDBJ databases">
        <title>Reinekea sp. strain SSH23 genome sequencing and assembly.</title>
        <authorList>
            <person name="Kim I."/>
        </authorList>
    </citation>
    <scope>NUCLEOTIDE SEQUENCE [LARGE SCALE GENOMIC DNA]</scope>
    <source>
        <strain evidence="16 17">SSH23</strain>
    </source>
</reference>
<keyword evidence="16" id="KW-0456">Lyase</keyword>
<gene>
    <name evidence="16" type="ORF">FME95_10895</name>
</gene>
<evidence type="ECO:0000313" key="16">
    <source>
        <dbReference type="EMBL" id="TXR51924.1"/>
    </source>
</evidence>
<dbReference type="InterPro" id="IPR036155">
    <property type="entry name" value="Crypto/Photolyase_N_sf"/>
</dbReference>
<evidence type="ECO:0000256" key="13">
    <source>
        <dbReference type="PIRSR" id="PIRSR602081-2"/>
    </source>
</evidence>
<evidence type="ECO:0000256" key="5">
    <source>
        <dbReference type="ARBA" id="ARBA00022630"/>
    </source>
</evidence>
<evidence type="ECO:0000259" key="15">
    <source>
        <dbReference type="PROSITE" id="PS51645"/>
    </source>
</evidence>
<dbReference type="InterPro" id="IPR014729">
    <property type="entry name" value="Rossmann-like_a/b/a_fold"/>
</dbReference>
<keyword evidence="6 12" id="KW-0274">FAD</keyword>
<dbReference type="AlphaFoldDB" id="A0A5C8Z3N4"/>
<dbReference type="Proteomes" id="UP000321764">
    <property type="component" value="Unassembled WGS sequence"/>
</dbReference>
<feature type="site" description="Electron transfer via tryptophanyl radical" evidence="13">
    <location>
        <position position="304"/>
    </location>
</feature>
<feature type="site" description="Electron transfer via tryptophanyl radical" evidence="13">
    <location>
        <position position="357"/>
    </location>
</feature>
<feature type="binding site" evidence="12">
    <location>
        <position position="270"/>
    </location>
    <ligand>
        <name>FAD</name>
        <dbReference type="ChEBI" id="CHEBI:57692"/>
    </ligand>
</feature>
<dbReference type="GO" id="GO:0005737">
    <property type="term" value="C:cytoplasm"/>
    <property type="evidence" value="ECO:0007669"/>
    <property type="project" value="TreeGrafter"/>
</dbReference>
<dbReference type="GO" id="GO:0043153">
    <property type="term" value="P:entrainment of circadian clock by photoperiod"/>
    <property type="evidence" value="ECO:0007669"/>
    <property type="project" value="TreeGrafter"/>
</dbReference>
<dbReference type="InterPro" id="IPR036134">
    <property type="entry name" value="Crypto/Photolyase_FAD-like_sf"/>
</dbReference>
<dbReference type="InterPro" id="IPR005101">
    <property type="entry name" value="Cryptochr/Photolyase_FAD-bd"/>
</dbReference>
<dbReference type="PANTHER" id="PTHR11455">
    <property type="entry name" value="CRYPTOCHROME"/>
    <property type="match status" value="1"/>
</dbReference>
<comment type="cofactor">
    <cofactor evidence="1">
        <name>(6R)-5,10-methylene-5,6,7,8-tetrahydrofolate</name>
        <dbReference type="ChEBI" id="CHEBI:15636"/>
    </cofactor>
</comment>
<dbReference type="GO" id="GO:0000719">
    <property type="term" value="P:photoreactive repair"/>
    <property type="evidence" value="ECO:0007669"/>
    <property type="project" value="UniProtKB-ARBA"/>
</dbReference>
<dbReference type="PROSITE" id="PS51645">
    <property type="entry name" value="PHR_CRY_ALPHA_BETA"/>
    <property type="match status" value="1"/>
</dbReference>
<dbReference type="FunFam" id="1.10.579.10:FF:000003">
    <property type="entry name" value="Deoxyribodipyrimidine photo-lyase"/>
    <property type="match status" value="1"/>
</dbReference>
<organism evidence="16 17">
    <name type="scientific">Reinekea thalattae</name>
    <dbReference type="NCBI Taxonomy" id="2593301"/>
    <lineage>
        <taxon>Bacteria</taxon>
        <taxon>Pseudomonadati</taxon>
        <taxon>Pseudomonadota</taxon>
        <taxon>Gammaproteobacteria</taxon>
        <taxon>Oceanospirillales</taxon>
        <taxon>Saccharospirillaceae</taxon>
        <taxon>Reinekea</taxon>
    </lineage>
</organism>
<feature type="domain" description="Photolyase/cryptochrome alpha/beta" evidence="15">
    <location>
        <begin position="3"/>
        <end position="127"/>
    </location>
</feature>
<comment type="caution">
    <text evidence="16">The sequence shown here is derived from an EMBL/GenBank/DDBJ whole genome shotgun (WGS) entry which is preliminary data.</text>
</comment>
<evidence type="ECO:0000256" key="6">
    <source>
        <dbReference type="ARBA" id="ARBA00022827"/>
    </source>
</evidence>
<dbReference type="InterPro" id="IPR006050">
    <property type="entry name" value="DNA_photolyase_N"/>
</dbReference>
<dbReference type="Gene3D" id="1.10.579.10">
    <property type="entry name" value="DNA Cyclobutane Dipyrimidine Photolyase, subunit A, domain 3"/>
    <property type="match status" value="1"/>
</dbReference>
<comment type="similarity">
    <text evidence="14">Belongs to the DNA photolyase family.</text>
</comment>
<dbReference type="Gene3D" id="3.40.50.620">
    <property type="entry name" value="HUPs"/>
    <property type="match status" value="1"/>
</dbReference>
<keyword evidence="7 14" id="KW-0157">Chromophore</keyword>
<dbReference type="GO" id="GO:0003677">
    <property type="term" value="F:DNA binding"/>
    <property type="evidence" value="ECO:0007669"/>
    <property type="project" value="TreeGrafter"/>
</dbReference>
<dbReference type="InterPro" id="IPR002081">
    <property type="entry name" value="Cryptochrome/DNA_photolyase_1"/>
</dbReference>
<comment type="function">
    <text evidence="10">Involved in repair of UV radiation-induced DNA damage. Catalyzes the light-dependent monomerization (300-600 nm) of cyclobutyl pyrimidine dimers (in cis-syn configuration), which are formed between adjacent bases on the same DNA strand upon exposure to ultraviolet radiation.</text>
</comment>
<sequence>MTHKTLVWFRNDLRLDDNPALHFACQAGDVLPVFIFDTDTPDEYQLGGASRWWLQQSLTSLNQSLGHRLVIRAGSAKTLLAQLIDEFGCDQLVWNRGYEPWQMQRDRDIKAELSTTLRVKSFNGSLLWEPHTVLKRDGSPYRVFTPYFKKGCLNAPPPRQPIAQPETINCLALTQADSLDVDKLDLIDDIGWHHAIAEHWQPGEKGAHQRLDDFVAGPAERYKIARDVPSLEGTSFLSPHLHFGEISPNRVWYQLHDNFAGFDRADIASYLTELGWREFSYYLLYYFPTLPSENFNNRFDHFAWQQNATQLARWQRGQTGIPIVDAGMRQLWQTGYMHNRVRMITASFLVKNLLLDWRLGAQWFWDTLVDADLASNSASWQWVAGCGADAAPYFRIFNPVLQGEKFDTEGAYVKQYCPELAALPKKYLHQPWSAPAEVLQAANIELGRDYPEPLVDLKQSRQRALDAFAALKQLG</sequence>
<dbReference type="RefSeq" id="WP_147714520.1">
    <property type="nucleotide sequence ID" value="NZ_VKAD01000002.1"/>
</dbReference>
<feature type="binding site" evidence="12">
    <location>
        <begin position="370"/>
        <end position="372"/>
    </location>
    <ligand>
        <name>FAD</name>
        <dbReference type="ChEBI" id="CHEBI:57692"/>
    </ligand>
</feature>
<evidence type="ECO:0000256" key="4">
    <source>
        <dbReference type="ARBA" id="ARBA00014046"/>
    </source>
</evidence>
<evidence type="ECO:0000313" key="17">
    <source>
        <dbReference type="Proteomes" id="UP000321764"/>
    </source>
</evidence>
<dbReference type="EC" id="4.1.99.3" evidence="3"/>
<dbReference type="PRINTS" id="PR00147">
    <property type="entry name" value="DNAPHOTLYASE"/>
</dbReference>
<feature type="binding site" evidence="12">
    <location>
        <position position="222"/>
    </location>
    <ligand>
        <name>FAD</name>
        <dbReference type="ChEBI" id="CHEBI:57692"/>
    </ligand>
</feature>
<comment type="cofactor">
    <cofactor evidence="12">
        <name>FAD</name>
        <dbReference type="ChEBI" id="CHEBI:57692"/>
    </cofactor>
    <text evidence="12">Binds 1 FAD per subunit.</text>
</comment>
<evidence type="ECO:0000256" key="3">
    <source>
        <dbReference type="ARBA" id="ARBA00013149"/>
    </source>
</evidence>
<evidence type="ECO:0000256" key="9">
    <source>
        <dbReference type="ARBA" id="ARBA00033999"/>
    </source>
</evidence>
<dbReference type="SUPFAM" id="SSF48173">
    <property type="entry name" value="Cryptochrome/photolyase FAD-binding domain"/>
    <property type="match status" value="1"/>
</dbReference>
<evidence type="ECO:0000256" key="10">
    <source>
        <dbReference type="ARBA" id="ARBA00059220"/>
    </source>
</evidence>
<dbReference type="PROSITE" id="PS00394">
    <property type="entry name" value="DNA_PHOTOLYASES_1_1"/>
    <property type="match status" value="1"/>
</dbReference>
<dbReference type="GO" id="GO:0003904">
    <property type="term" value="F:deoxyribodipyrimidine photo-lyase activity"/>
    <property type="evidence" value="ECO:0007669"/>
    <property type="project" value="UniProtKB-EC"/>
</dbReference>
<protein>
    <recommendedName>
        <fullName evidence="4">Deoxyribodipyrimidine photo-lyase</fullName>
        <ecNumber evidence="3">4.1.99.3</ecNumber>
    </recommendedName>
    <alternativeName>
        <fullName evidence="8">DNA photolyase</fullName>
    </alternativeName>
    <alternativeName>
        <fullName evidence="11">Photoreactivating enzyme</fullName>
    </alternativeName>
</protein>
<dbReference type="GO" id="GO:0032922">
    <property type="term" value="P:circadian regulation of gene expression"/>
    <property type="evidence" value="ECO:0007669"/>
    <property type="project" value="TreeGrafter"/>
</dbReference>
<dbReference type="GO" id="GO:0071949">
    <property type="term" value="F:FAD binding"/>
    <property type="evidence" value="ECO:0007669"/>
    <property type="project" value="TreeGrafter"/>
</dbReference>
<proteinExistence type="inferred from homology"/>
<dbReference type="Gene3D" id="1.25.40.80">
    <property type="match status" value="1"/>
</dbReference>
<dbReference type="PANTHER" id="PTHR11455:SF18">
    <property type="entry name" value="SI:CH1073-390K14.1"/>
    <property type="match status" value="1"/>
</dbReference>
<comment type="similarity">
    <text evidence="2">Belongs to the DNA photolyase class-1 family.</text>
</comment>
<keyword evidence="17" id="KW-1185">Reference proteome</keyword>
<evidence type="ECO:0000256" key="1">
    <source>
        <dbReference type="ARBA" id="ARBA00001932"/>
    </source>
</evidence>
<dbReference type="SUPFAM" id="SSF52425">
    <property type="entry name" value="Cryptochrome/photolyase, N-terminal domain"/>
    <property type="match status" value="1"/>
</dbReference>
<feature type="site" description="Electron transfer via tryptophanyl radical" evidence="13">
    <location>
        <position position="380"/>
    </location>
</feature>
<evidence type="ECO:0000256" key="12">
    <source>
        <dbReference type="PIRSR" id="PIRSR602081-1"/>
    </source>
</evidence>
<evidence type="ECO:0000256" key="11">
    <source>
        <dbReference type="ARBA" id="ARBA00083107"/>
    </source>
</evidence>
<dbReference type="PROSITE" id="PS00691">
    <property type="entry name" value="DNA_PHOTOLYASES_1_2"/>
    <property type="match status" value="1"/>
</dbReference>
<name>A0A5C8Z3N4_9GAMM</name>
<evidence type="ECO:0000256" key="8">
    <source>
        <dbReference type="ARBA" id="ARBA00031671"/>
    </source>
</evidence>
<dbReference type="Pfam" id="PF00875">
    <property type="entry name" value="DNA_photolyase"/>
    <property type="match status" value="1"/>
</dbReference>
<comment type="catalytic activity">
    <reaction evidence="9">
        <text>cyclobutadipyrimidine (in DNA) = 2 pyrimidine residues (in DNA).</text>
        <dbReference type="EC" id="4.1.99.3"/>
    </reaction>
</comment>
<dbReference type="OrthoDB" id="9772484at2"/>
<accession>A0A5C8Z3N4</accession>
<evidence type="ECO:0000256" key="2">
    <source>
        <dbReference type="ARBA" id="ARBA00005862"/>
    </source>
</evidence>
<dbReference type="InterPro" id="IPR018394">
    <property type="entry name" value="DNA_photolyase_1_CS_C"/>
</dbReference>
<feature type="binding site" evidence="12">
    <location>
        <begin position="234"/>
        <end position="238"/>
    </location>
    <ligand>
        <name>FAD</name>
        <dbReference type="ChEBI" id="CHEBI:57692"/>
    </ligand>
</feature>
<keyword evidence="5 12" id="KW-0285">Flavoprotein</keyword>
<evidence type="ECO:0000256" key="7">
    <source>
        <dbReference type="ARBA" id="ARBA00022991"/>
    </source>
</evidence>
<evidence type="ECO:0000256" key="14">
    <source>
        <dbReference type="RuleBase" id="RU004182"/>
    </source>
</evidence>